<reference evidence="1" key="1">
    <citation type="submission" date="2020-08" db="EMBL/GenBank/DDBJ databases">
        <title>Multicomponent nature underlies the extraordinary mechanical properties of spider dragline silk.</title>
        <authorList>
            <person name="Kono N."/>
            <person name="Nakamura H."/>
            <person name="Mori M."/>
            <person name="Yoshida Y."/>
            <person name="Ohtoshi R."/>
            <person name="Malay A.D."/>
            <person name="Moran D.A.P."/>
            <person name="Tomita M."/>
            <person name="Numata K."/>
            <person name="Arakawa K."/>
        </authorList>
    </citation>
    <scope>NUCLEOTIDE SEQUENCE</scope>
</reference>
<dbReference type="Proteomes" id="UP000887013">
    <property type="component" value="Unassembled WGS sequence"/>
</dbReference>
<organism evidence="1 2">
    <name type="scientific">Nephila pilipes</name>
    <name type="common">Giant wood spider</name>
    <name type="synonym">Nephila maculata</name>
    <dbReference type="NCBI Taxonomy" id="299642"/>
    <lineage>
        <taxon>Eukaryota</taxon>
        <taxon>Metazoa</taxon>
        <taxon>Ecdysozoa</taxon>
        <taxon>Arthropoda</taxon>
        <taxon>Chelicerata</taxon>
        <taxon>Arachnida</taxon>
        <taxon>Araneae</taxon>
        <taxon>Araneomorphae</taxon>
        <taxon>Entelegynae</taxon>
        <taxon>Araneoidea</taxon>
        <taxon>Nephilidae</taxon>
        <taxon>Nephila</taxon>
    </lineage>
</organism>
<name>A0A8X6ND03_NEPPI</name>
<accession>A0A8X6ND03</accession>
<evidence type="ECO:0000313" key="2">
    <source>
        <dbReference type="Proteomes" id="UP000887013"/>
    </source>
</evidence>
<dbReference type="AlphaFoldDB" id="A0A8X6ND03"/>
<dbReference type="OrthoDB" id="6422484at2759"/>
<dbReference type="EMBL" id="BMAW01056685">
    <property type="protein sequence ID" value="GFT06970.1"/>
    <property type="molecule type" value="Genomic_DNA"/>
</dbReference>
<keyword evidence="2" id="KW-1185">Reference proteome</keyword>
<comment type="caution">
    <text evidence="1">The sequence shown here is derived from an EMBL/GenBank/DDBJ whole genome shotgun (WGS) entry which is preliminary data.</text>
</comment>
<gene>
    <name evidence="1" type="ORF">NPIL_39831</name>
</gene>
<evidence type="ECO:0000313" key="1">
    <source>
        <dbReference type="EMBL" id="GFT06970.1"/>
    </source>
</evidence>
<sequence length="99" mass="11593">MNVLCALVYSKWNNRLDKDFDDEQLGEILKDKKFVNEDIQDLINDEDYERDIADCENFFDTAKLALFYAKPNVSANLPLWSSDPPRSIERLIGQKFDPF</sequence>
<protein>
    <submittedName>
        <fullName evidence="1">Uncharacterized protein</fullName>
    </submittedName>
</protein>
<proteinExistence type="predicted"/>